<keyword evidence="2" id="KW-1133">Transmembrane helix</keyword>
<dbReference type="SUPFAM" id="SSF51735">
    <property type="entry name" value="NAD(P)-binding Rossmann-fold domains"/>
    <property type="match status" value="1"/>
</dbReference>
<feature type="transmembrane region" description="Helical" evidence="2">
    <location>
        <begin position="173"/>
        <end position="192"/>
    </location>
</feature>
<proteinExistence type="predicted"/>
<organism evidence="3 4">
    <name type="scientific">Fusarium sarcochroum</name>
    <dbReference type="NCBI Taxonomy" id="1208366"/>
    <lineage>
        <taxon>Eukaryota</taxon>
        <taxon>Fungi</taxon>
        <taxon>Dikarya</taxon>
        <taxon>Ascomycota</taxon>
        <taxon>Pezizomycotina</taxon>
        <taxon>Sordariomycetes</taxon>
        <taxon>Hypocreomycetidae</taxon>
        <taxon>Hypocreales</taxon>
        <taxon>Nectriaceae</taxon>
        <taxon>Fusarium</taxon>
        <taxon>Fusarium lateritium species complex</taxon>
    </lineage>
</organism>
<feature type="transmembrane region" description="Helical" evidence="2">
    <location>
        <begin position="415"/>
        <end position="434"/>
    </location>
</feature>
<dbReference type="PANTHER" id="PTHR35043">
    <property type="entry name" value="TRANSCRIPTION FACTOR DOMAIN-CONTAINING PROTEIN"/>
    <property type="match status" value="1"/>
</dbReference>
<reference evidence="3" key="2">
    <citation type="submission" date="2020-05" db="EMBL/GenBank/DDBJ databases">
        <authorList>
            <person name="Kim H.-S."/>
            <person name="Proctor R.H."/>
            <person name="Brown D.W."/>
        </authorList>
    </citation>
    <scope>NUCLEOTIDE SEQUENCE</scope>
    <source>
        <strain evidence="3">NRRL 20472</strain>
    </source>
</reference>
<dbReference type="InterPro" id="IPR002347">
    <property type="entry name" value="SDR_fam"/>
</dbReference>
<dbReference type="Proteomes" id="UP000622797">
    <property type="component" value="Unassembled WGS sequence"/>
</dbReference>
<sequence length="811" mass="92451">MPLIRPRQSDESITGWRDDPDGRGTLGIIWSCILTLALCVWSALHLNIPPKGDTQTQYWLRVIRWVLLGILSPELVLWAAWRQWKSAKLLTVEMQKVLETNPGKSKRRHGWTQLHSFYVCMGGFVIDSVEEMDLFPNSRRLTFSPTAVLLLAKCGQLPDIDPRDIKDKSKADSLAKFIVLLQATWFLVQTIARIAQSLPISLLEVNTIGHVLCALVIYLLWWHKPREVSEPTVLHGEDINSLASFMYMSSRISGVQYRRGIRPPAWISPELENLVYVAPSDGQDTNTADIESTDDTIVDSSPPDQSSQNYRQSTSESPLGDFRTEIRRQETDHTAERKRKLGWEVDEKANDTTASRLARHRLCAQAIRDYPPIREYFSPKAPDSSDFVPQLYQFVVPNAINWPTDFLLRAVDTQIVGMVLWFVSIMYGSVHLAAWKEFFPSDVERLLWHMSAGYIAASGVWWTVAHILFYMWPWLGQWWDRFVKLRCHWSQYVVDSSFVFRIFPPWRPSSRVPNLAGKVAIVTSAAHGVGFQASRQLLSHGLSKLIFTVQSNTEGEKLGEKAQAELRCEFPKADIQFWCLDMESYASIQSFAHYAKAHLAQLDMVILNEFVIPKDFTIVPGTGHEKAVQSNYLSPMFLGLLLLPILKDRSSVGEPGRLTINNTRPWISHLLKSVGGSIFDGLKDGSLREQPIKRLSNSTWLTHLFAVELAKRVSPDDVIINLAMYNKLVFTLFADSLSVAGQTFVDAEAAKGKESHGRYLEHFHVDQVFDENAWTPWKTWVRRMLWKETMAEFSSVDDDKVLDDLKFPSEI</sequence>
<dbReference type="EMBL" id="JABEXW010000008">
    <property type="protein sequence ID" value="KAF4973661.1"/>
    <property type="molecule type" value="Genomic_DNA"/>
</dbReference>
<dbReference type="AlphaFoldDB" id="A0A8H4UCD5"/>
<dbReference type="OrthoDB" id="5092703at2759"/>
<dbReference type="PANTHER" id="PTHR35043:SF7">
    <property type="entry name" value="TRANSCRIPTION FACTOR DOMAIN-CONTAINING PROTEIN"/>
    <property type="match status" value="1"/>
</dbReference>
<feature type="region of interest" description="Disordered" evidence="1">
    <location>
        <begin position="282"/>
        <end position="335"/>
    </location>
</feature>
<feature type="compositionally biased region" description="Basic and acidic residues" evidence="1">
    <location>
        <begin position="322"/>
        <end position="335"/>
    </location>
</feature>
<keyword evidence="4" id="KW-1185">Reference proteome</keyword>
<dbReference type="Gene3D" id="3.40.50.720">
    <property type="entry name" value="NAD(P)-binding Rossmann-like Domain"/>
    <property type="match status" value="1"/>
</dbReference>
<evidence type="ECO:0000256" key="1">
    <source>
        <dbReference type="SAM" id="MobiDB-lite"/>
    </source>
</evidence>
<comment type="caution">
    <text evidence="3">The sequence shown here is derived from an EMBL/GenBank/DDBJ whole genome shotgun (WGS) entry which is preliminary data.</text>
</comment>
<keyword evidence="2" id="KW-0812">Transmembrane</keyword>
<dbReference type="Pfam" id="PF00106">
    <property type="entry name" value="adh_short"/>
    <property type="match status" value="1"/>
</dbReference>
<evidence type="ECO:0000313" key="3">
    <source>
        <dbReference type="EMBL" id="KAF4973661.1"/>
    </source>
</evidence>
<accession>A0A8H4UCD5</accession>
<keyword evidence="2" id="KW-0472">Membrane</keyword>
<gene>
    <name evidence="3" type="ORF">FSARC_139</name>
</gene>
<evidence type="ECO:0000313" key="4">
    <source>
        <dbReference type="Proteomes" id="UP000622797"/>
    </source>
</evidence>
<name>A0A8H4UCD5_9HYPO</name>
<protein>
    <submittedName>
        <fullName evidence="3">Uncharacterized protein</fullName>
    </submittedName>
</protein>
<dbReference type="InterPro" id="IPR036291">
    <property type="entry name" value="NAD(P)-bd_dom_sf"/>
</dbReference>
<feature type="transmembrane region" description="Helical" evidence="2">
    <location>
        <begin position="58"/>
        <end position="81"/>
    </location>
</feature>
<reference evidence="3" key="1">
    <citation type="journal article" date="2020" name="BMC Genomics">
        <title>Correction to: Identification and distribution of gene clusters required for synthesis of sphingolipid metabolism inhibitors in diverse species of the filamentous fungus Fusarium.</title>
        <authorList>
            <person name="Kim H.S."/>
            <person name="Lohmar J.M."/>
            <person name="Busman M."/>
            <person name="Brown D.W."/>
            <person name="Naumann T.A."/>
            <person name="Divon H.H."/>
            <person name="Lysoe E."/>
            <person name="Uhlig S."/>
            <person name="Proctor R.H."/>
        </authorList>
    </citation>
    <scope>NUCLEOTIDE SEQUENCE</scope>
    <source>
        <strain evidence="3">NRRL 20472</strain>
    </source>
</reference>
<feature type="transmembrane region" description="Helical" evidence="2">
    <location>
        <begin position="454"/>
        <end position="475"/>
    </location>
</feature>
<feature type="transmembrane region" description="Helical" evidence="2">
    <location>
        <begin position="26"/>
        <end position="46"/>
    </location>
</feature>
<feature type="transmembrane region" description="Helical" evidence="2">
    <location>
        <begin position="198"/>
        <end position="221"/>
    </location>
</feature>
<feature type="compositionally biased region" description="Polar residues" evidence="1">
    <location>
        <begin position="298"/>
        <end position="317"/>
    </location>
</feature>
<evidence type="ECO:0000256" key="2">
    <source>
        <dbReference type="SAM" id="Phobius"/>
    </source>
</evidence>